<name>A0ACC1HBW0_9FUNG</name>
<dbReference type="Proteomes" id="UP001145114">
    <property type="component" value="Unassembled WGS sequence"/>
</dbReference>
<gene>
    <name evidence="1" type="primary">TBF1</name>
    <name evidence="1" type="ORF">EV182_006338</name>
</gene>
<evidence type="ECO:0000313" key="1">
    <source>
        <dbReference type="EMBL" id="KAJ1672865.1"/>
    </source>
</evidence>
<evidence type="ECO:0000313" key="2">
    <source>
        <dbReference type="Proteomes" id="UP001145114"/>
    </source>
</evidence>
<organism evidence="1 2">
    <name type="scientific">Spiromyces aspiralis</name>
    <dbReference type="NCBI Taxonomy" id="68401"/>
    <lineage>
        <taxon>Eukaryota</taxon>
        <taxon>Fungi</taxon>
        <taxon>Fungi incertae sedis</taxon>
        <taxon>Zoopagomycota</taxon>
        <taxon>Kickxellomycotina</taxon>
        <taxon>Kickxellomycetes</taxon>
        <taxon>Kickxellales</taxon>
        <taxon>Kickxellaceae</taxon>
        <taxon>Spiromyces</taxon>
    </lineage>
</organism>
<keyword evidence="2" id="KW-1185">Reference proteome</keyword>
<dbReference type="EMBL" id="JAMZIH010007715">
    <property type="protein sequence ID" value="KAJ1672865.1"/>
    <property type="molecule type" value="Genomic_DNA"/>
</dbReference>
<reference evidence="1" key="1">
    <citation type="submission" date="2022-06" db="EMBL/GenBank/DDBJ databases">
        <title>Phylogenomic reconstructions and comparative analyses of Kickxellomycotina fungi.</title>
        <authorList>
            <person name="Reynolds N.K."/>
            <person name="Stajich J.E."/>
            <person name="Barry K."/>
            <person name="Grigoriev I.V."/>
            <person name="Crous P."/>
            <person name="Smith M.E."/>
        </authorList>
    </citation>
    <scope>NUCLEOTIDE SEQUENCE</scope>
    <source>
        <strain evidence="1">RSA 2271</strain>
    </source>
</reference>
<comment type="caution">
    <text evidence="1">The sequence shown here is derived from an EMBL/GenBank/DDBJ whole genome shotgun (WGS) entry which is preliminary data.</text>
</comment>
<accession>A0ACC1HBW0</accession>
<sequence>MWTLKEEQCLVEALNEVGGPQWSRILELHGPKGIKSNILAERDTIGLKDKARNIKQSLWADGKDLGVFWYVTGHLPANKRPRGAPLTEKEELSRKRKRANSGSS</sequence>
<proteinExistence type="predicted"/>
<protein>
    <submittedName>
        <fullName evidence="1">TTAGGG repeat binding factor</fullName>
    </submittedName>
</protein>